<reference evidence="1" key="1">
    <citation type="submission" date="2017-06" db="EMBL/GenBank/DDBJ databases">
        <title>Novel phages from South African skin metaviromes.</title>
        <authorList>
            <person name="van Zyl L.J."/>
            <person name="Abrahams Y."/>
            <person name="Stander E.A."/>
            <person name="Kirby B.M."/>
            <person name="Clavaud C."/>
            <person name="Farcet C."/>
            <person name="Breton L."/>
            <person name="Trindade M.I."/>
        </authorList>
    </citation>
    <scope>NUCLEOTIDE SEQUENCE</scope>
</reference>
<sequence>MVRLSDEFYLVDQTNKQRKISVEYCRGCGDRYYFSGIYGTEFQDIREKYTKDQILNFAQVHNLEIEEV</sequence>
<protein>
    <submittedName>
        <fullName evidence="1">Uncharacterized protein</fullName>
    </submittedName>
</protein>
<organism evidence="1">
    <name type="scientific">uncultured Caudovirales phage</name>
    <dbReference type="NCBI Taxonomy" id="2100421"/>
    <lineage>
        <taxon>Viruses</taxon>
        <taxon>Duplodnaviria</taxon>
        <taxon>Heunggongvirae</taxon>
        <taxon>Uroviricota</taxon>
        <taxon>Caudoviricetes</taxon>
        <taxon>Peduoviridae</taxon>
        <taxon>Maltschvirus</taxon>
        <taxon>Maltschvirus maltsch</taxon>
    </lineage>
</organism>
<dbReference type="EMBL" id="MF417888">
    <property type="protein sequence ID" value="ASN69307.1"/>
    <property type="molecule type" value="Genomic_DNA"/>
</dbReference>
<gene>
    <name evidence="1" type="ORF">9S3_55</name>
</gene>
<name>A0A2H4J7J7_9CAUD</name>
<proteinExistence type="predicted"/>
<evidence type="ECO:0000313" key="1">
    <source>
        <dbReference type="EMBL" id="ASN69307.1"/>
    </source>
</evidence>
<accession>A0A2H4J7J7</accession>